<comment type="caution">
    <text evidence="7">The sequence shown here is derived from an EMBL/GenBank/DDBJ whole genome shotgun (WGS) entry which is preliminary data.</text>
</comment>
<dbReference type="AlphaFoldDB" id="A0AAJ1IDS3"/>
<evidence type="ECO:0000259" key="6">
    <source>
        <dbReference type="Pfam" id="PF01048"/>
    </source>
</evidence>
<dbReference type="NCBIfam" id="TIGR01704">
    <property type="entry name" value="MTA_SAH-Nsdase"/>
    <property type="match status" value="1"/>
</dbReference>
<evidence type="ECO:0000256" key="2">
    <source>
        <dbReference type="ARBA" id="ARBA00011974"/>
    </source>
</evidence>
<reference evidence="7 8" key="1">
    <citation type="submission" date="2022-12" db="EMBL/GenBank/DDBJ databases">
        <title>Metagenome assembled genome from gulf of manar.</title>
        <authorList>
            <person name="Kohli P."/>
            <person name="Pk S."/>
            <person name="Venkata Ramana C."/>
            <person name="Sasikala C."/>
        </authorList>
    </citation>
    <scope>NUCLEOTIDE SEQUENCE [LARGE SCALE GENOMIC DNA]</scope>
    <source>
        <strain evidence="7">JB008</strain>
    </source>
</reference>
<dbReference type="PANTHER" id="PTHR46832:SF1">
    <property type="entry name" value="5'-METHYLTHIOADENOSINE_S-ADENOSYLHOMOCYSTEINE NUCLEOSIDASE"/>
    <property type="match status" value="1"/>
</dbReference>
<dbReference type="GO" id="GO:0008930">
    <property type="term" value="F:methylthioadenosine nucleosidase activity"/>
    <property type="evidence" value="ECO:0007669"/>
    <property type="project" value="InterPro"/>
</dbReference>
<evidence type="ECO:0000256" key="3">
    <source>
        <dbReference type="ARBA" id="ARBA00022605"/>
    </source>
</evidence>
<organism evidence="7 8">
    <name type="scientific">Candidatus Thalassospirochaeta sargassi</name>
    <dbReference type="NCBI Taxonomy" id="3119039"/>
    <lineage>
        <taxon>Bacteria</taxon>
        <taxon>Pseudomonadati</taxon>
        <taxon>Spirochaetota</taxon>
        <taxon>Spirochaetia</taxon>
        <taxon>Spirochaetales</taxon>
        <taxon>Spirochaetaceae</taxon>
        <taxon>Candidatus Thalassospirochaeta</taxon>
    </lineage>
</organism>
<evidence type="ECO:0000313" key="8">
    <source>
        <dbReference type="Proteomes" id="UP001221217"/>
    </source>
</evidence>
<keyword evidence="7" id="KW-0326">Glycosidase</keyword>
<evidence type="ECO:0000256" key="1">
    <source>
        <dbReference type="ARBA" id="ARBA00004945"/>
    </source>
</evidence>
<keyword evidence="4 7" id="KW-0378">Hydrolase</keyword>
<dbReference type="Proteomes" id="UP001221217">
    <property type="component" value="Unassembled WGS sequence"/>
</dbReference>
<dbReference type="InterPro" id="IPR035994">
    <property type="entry name" value="Nucleoside_phosphorylase_sf"/>
</dbReference>
<comment type="pathway">
    <text evidence="1">Amino-acid biosynthesis; L-methionine biosynthesis via salvage pathway; S-methyl-5-thio-alpha-D-ribose 1-phosphate from S-methyl-5'-thioadenosine (hydrolase route): step 1/2.</text>
</comment>
<name>A0AAJ1IDS3_9SPIO</name>
<dbReference type="GO" id="GO:0009164">
    <property type="term" value="P:nucleoside catabolic process"/>
    <property type="evidence" value="ECO:0007669"/>
    <property type="project" value="InterPro"/>
</dbReference>
<dbReference type="InterPro" id="IPR010049">
    <property type="entry name" value="MTA_SAH_Nsdase"/>
</dbReference>
<dbReference type="GO" id="GO:0008782">
    <property type="term" value="F:adenosylhomocysteine nucleosidase activity"/>
    <property type="evidence" value="ECO:0007669"/>
    <property type="project" value="UniProtKB-EC"/>
</dbReference>
<protein>
    <recommendedName>
        <fullName evidence="2">adenosylhomocysteine nucleosidase</fullName>
        <ecNumber evidence="2">3.2.2.9</ecNumber>
    </recommendedName>
</protein>
<dbReference type="InterPro" id="IPR000845">
    <property type="entry name" value="Nucleoside_phosphorylase_d"/>
</dbReference>
<dbReference type="Pfam" id="PF01048">
    <property type="entry name" value="PNP_UDP_1"/>
    <property type="match status" value="1"/>
</dbReference>
<evidence type="ECO:0000313" key="7">
    <source>
        <dbReference type="EMBL" id="MDC7227384.1"/>
    </source>
</evidence>
<sequence length="227" mass="25067">MIALSAAMRPEIELIKKSIDDPKITKWHEREFISGRLCGKDVVAVQTGVGKILAAAVTQRLIDQFEPEALIMSGIGGSLNPDFRRGDLVIGLECLQHDFDSTAFGFKRGEIPYTDYSVIPSDPELVETALRWSGQLKTGRILTGDQFIDGAHKPEYSYLREELEGDIVEMEGAAAGLTAMINRVPFLIVRAVSDNADGEARGSYKKFLKSASDRSFALIEFLLKEIN</sequence>
<dbReference type="GO" id="GO:0005829">
    <property type="term" value="C:cytosol"/>
    <property type="evidence" value="ECO:0007669"/>
    <property type="project" value="TreeGrafter"/>
</dbReference>
<gene>
    <name evidence="7" type="ORF">PQJ61_11535</name>
</gene>
<dbReference type="CDD" id="cd09008">
    <property type="entry name" value="MTAN"/>
    <property type="match status" value="1"/>
</dbReference>
<keyword evidence="5" id="KW-0486">Methionine biosynthesis</keyword>
<evidence type="ECO:0000256" key="4">
    <source>
        <dbReference type="ARBA" id="ARBA00022801"/>
    </source>
</evidence>
<feature type="domain" description="Nucleoside phosphorylase" evidence="6">
    <location>
        <begin position="2"/>
        <end position="221"/>
    </location>
</feature>
<proteinExistence type="predicted"/>
<dbReference type="NCBIfam" id="NF004079">
    <property type="entry name" value="PRK05584.1"/>
    <property type="match status" value="1"/>
</dbReference>
<dbReference type="EC" id="3.2.2.9" evidence="2"/>
<dbReference type="Gene3D" id="3.40.50.1580">
    <property type="entry name" value="Nucleoside phosphorylase domain"/>
    <property type="match status" value="1"/>
</dbReference>
<accession>A0AAJ1IDS3</accession>
<dbReference type="GO" id="GO:0019509">
    <property type="term" value="P:L-methionine salvage from methylthioadenosine"/>
    <property type="evidence" value="ECO:0007669"/>
    <property type="project" value="InterPro"/>
</dbReference>
<evidence type="ECO:0000256" key="5">
    <source>
        <dbReference type="ARBA" id="ARBA00023167"/>
    </source>
</evidence>
<keyword evidence="3" id="KW-0028">Amino-acid biosynthesis</keyword>
<dbReference type="GO" id="GO:0019284">
    <property type="term" value="P:L-methionine salvage from S-adenosylmethionine"/>
    <property type="evidence" value="ECO:0007669"/>
    <property type="project" value="TreeGrafter"/>
</dbReference>
<dbReference type="PANTHER" id="PTHR46832">
    <property type="entry name" value="5'-METHYLTHIOADENOSINE/S-ADENOSYLHOMOCYSTEINE NUCLEOSIDASE"/>
    <property type="match status" value="1"/>
</dbReference>
<dbReference type="EMBL" id="JAQQAL010000024">
    <property type="protein sequence ID" value="MDC7227384.1"/>
    <property type="molecule type" value="Genomic_DNA"/>
</dbReference>
<dbReference type="SUPFAM" id="SSF53167">
    <property type="entry name" value="Purine and uridine phosphorylases"/>
    <property type="match status" value="1"/>
</dbReference>